<dbReference type="PANTHER" id="PTHR46796:SF6">
    <property type="entry name" value="ARAC SUBFAMILY"/>
    <property type="match status" value="1"/>
</dbReference>
<dbReference type="RefSeq" id="WP_094408263.1">
    <property type="nucleotide sequence ID" value="NZ_BMJZ01000006.1"/>
</dbReference>
<dbReference type="InterPro" id="IPR009057">
    <property type="entry name" value="Homeodomain-like_sf"/>
</dbReference>
<dbReference type="PROSITE" id="PS00041">
    <property type="entry name" value="HTH_ARAC_FAMILY_1"/>
    <property type="match status" value="1"/>
</dbReference>
<accession>A0A255XU09</accession>
<protein>
    <recommendedName>
        <fullName evidence="4">HTH araC/xylS-type domain-containing protein</fullName>
    </recommendedName>
</protein>
<dbReference type="OrthoDB" id="9806208at2"/>
<dbReference type="AlphaFoldDB" id="A0A255XU09"/>
<organism evidence="5 6">
    <name type="scientific">Elstera cyanobacteriorum</name>
    <dbReference type="NCBI Taxonomy" id="2022747"/>
    <lineage>
        <taxon>Bacteria</taxon>
        <taxon>Pseudomonadati</taxon>
        <taxon>Pseudomonadota</taxon>
        <taxon>Alphaproteobacteria</taxon>
        <taxon>Rhodospirillales</taxon>
        <taxon>Rhodospirillaceae</taxon>
        <taxon>Elstera</taxon>
    </lineage>
</organism>
<keyword evidence="2" id="KW-0238">DNA-binding</keyword>
<keyword evidence="6" id="KW-1185">Reference proteome</keyword>
<dbReference type="InterPro" id="IPR050204">
    <property type="entry name" value="AraC_XylS_family_regulators"/>
</dbReference>
<dbReference type="SUPFAM" id="SSF46689">
    <property type="entry name" value="Homeodomain-like"/>
    <property type="match status" value="2"/>
</dbReference>
<evidence type="ECO:0000259" key="4">
    <source>
        <dbReference type="PROSITE" id="PS01124"/>
    </source>
</evidence>
<evidence type="ECO:0000256" key="3">
    <source>
        <dbReference type="ARBA" id="ARBA00023163"/>
    </source>
</evidence>
<keyword evidence="1" id="KW-0805">Transcription regulation</keyword>
<dbReference type="PANTHER" id="PTHR46796">
    <property type="entry name" value="HTH-TYPE TRANSCRIPTIONAL ACTIVATOR RHAS-RELATED"/>
    <property type="match status" value="1"/>
</dbReference>
<feature type="domain" description="HTH araC/xylS-type" evidence="4">
    <location>
        <begin position="157"/>
        <end position="255"/>
    </location>
</feature>
<dbReference type="InterPro" id="IPR018062">
    <property type="entry name" value="HTH_AraC-typ_CS"/>
</dbReference>
<dbReference type="SMART" id="SM00342">
    <property type="entry name" value="HTH_ARAC"/>
    <property type="match status" value="1"/>
</dbReference>
<dbReference type="Gene3D" id="1.10.10.60">
    <property type="entry name" value="Homeodomain-like"/>
    <property type="match status" value="1"/>
</dbReference>
<gene>
    <name evidence="5" type="ORF">CHR90_06915</name>
</gene>
<dbReference type="GO" id="GO:0043565">
    <property type="term" value="F:sequence-specific DNA binding"/>
    <property type="evidence" value="ECO:0007669"/>
    <property type="project" value="InterPro"/>
</dbReference>
<evidence type="ECO:0000256" key="1">
    <source>
        <dbReference type="ARBA" id="ARBA00023015"/>
    </source>
</evidence>
<evidence type="ECO:0000313" key="5">
    <source>
        <dbReference type="EMBL" id="OYQ19844.1"/>
    </source>
</evidence>
<evidence type="ECO:0000256" key="2">
    <source>
        <dbReference type="ARBA" id="ARBA00023125"/>
    </source>
</evidence>
<comment type="caution">
    <text evidence="5">The sequence shown here is derived from an EMBL/GenBank/DDBJ whole genome shotgun (WGS) entry which is preliminary data.</text>
</comment>
<dbReference type="InterPro" id="IPR018060">
    <property type="entry name" value="HTH_AraC"/>
</dbReference>
<reference evidence="5 6" key="1">
    <citation type="submission" date="2017-07" db="EMBL/GenBank/DDBJ databases">
        <title>Elstera cyanobacteriorum sp. nov., a novel bacterium isolated from cyanobacterial aggregates in a eutrophic lake.</title>
        <authorList>
            <person name="Cai H."/>
        </authorList>
    </citation>
    <scope>NUCLEOTIDE SEQUENCE [LARGE SCALE GENOMIC DNA]</scope>
    <source>
        <strain evidence="5 6">TH019</strain>
    </source>
</reference>
<evidence type="ECO:0000313" key="6">
    <source>
        <dbReference type="Proteomes" id="UP000216361"/>
    </source>
</evidence>
<dbReference type="Pfam" id="PF12833">
    <property type="entry name" value="HTH_18"/>
    <property type="match status" value="1"/>
</dbReference>
<dbReference type="GO" id="GO:0003700">
    <property type="term" value="F:DNA-binding transcription factor activity"/>
    <property type="evidence" value="ECO:0007669"/>
    <property type="project" value="InterPro"/>
</dbReference>
<name>A0A255XU09_9PROT</name>
<sequence length="258" mass="27585">MIEPIRRLSVGRFALTLLPRQPYEARYCAAAPALGFAFETQDGDHAFDSDRLRPYRTRANSFAYVPKGCSLVSRSRLGGEYLTLTLPDALPAPQTTDRLAPGLRPAAHRLRAALLAPERVEALEVEALAQEFCDQAARALGLPPPKAAGWMTPQRLAKLDAAIDAGLAEGVTVAGLAATLGLSEGFFSRAVKAALGVSPQAYLLDHKLAHARRLMTAGEADLSQVALEAGFASHAHLSTAFKRYLGITPTAFRAQVKG</sequence>
<dbReference type="Proteomes" id="UP000216361">
    <property type="component" value="Unassembled WGS sequence"/>
</dbReference>
<proteinExistence type="predicted"/>
<keyword evidence="3" id="KW-0804">Transcription</keyword>
<dbReference type="PROSITE" id="PS01124">
    <property type="entry name" value="HTH_ARAC_FAMILY_2"/>
    <property type="match status" value="1"/>
</dbReference>
<dbReference type="EMBL" id="NOXS01000030">
    <property type="protein sequence ID" value="OYQ19844.1"/>
    <property type="molecule type" value="Genomic_DNA"/>
</dbReference>